<feature type="transmembrane region" description="Helical" evidence="1">
    <location>
        <begin position="12"/>
        <end position="30"/>
    </location>
</feature>
<accession>A0A645HPY6</accession>
<organism evidence="2">
    <name type="scientific">bioreactor metagenome</name>
    <dbReference type="NCBI Taxonomy" id="1076179"/>
    <lineage>
        <taxon>unclassified sequences</taxon>
        <taxon>metagenomes</taxon>
        <taxon>ecological metagenomes</taxon>
    </lineage>
</organism>
<keyword evidence="1" id="KW-0812">Transmembrane</keyword>
<comment type="caution">
    <text evidence="2">The sequence shown here is derived from an EMBL/GenBank/DDBJ whole genome shotgun (WGS) entry which is preliminary data.</text>
</comment>
<name>A0A645HPY6_9ZZZZ</name>
<feature type="transmembrane region" description="Helical" evidence="1">
    <location>
        <begin position="69"/>
        <end position="88"/>
    </location>
</feature>
<keyword evidence="1" id="KW-1133">Transmembrane helix</keyword>
<gene>
    <name evidence="2" type="ORF">SDC9_187835</name>
</gene>
<dbReference type="EMBL" id="VSSQ01096625">
    <property type="protein sequence ID" value="MPN40299.1"/>
    <property type="molecule type" value="Genomic_DNA"/>
</dbReference>
<feature type="transmembrane region" description="Helical" evidence="1">
    <location>
        <begin position="94"/>
        <end position="114"/>
    </location>
</feature>
<evidence type="ECO:0000313" key="2">
    <source>
        <dbReference type="EMBL" id="MPN40299.1"/>
    </source>
</evidence>
<protein>
    <submittedName>
        <fullName evidence="2">Uncharacterized protein</fullName>
    </submittedName>
</protein>
<feature type="transmembrane region" description="Helical" evidence="1">
    <location>
        <begin position="42"/>
        <end position="62"/>
    </location>
</feature>
<keyword evidence="1" id="KW-0472">Membrane</keyword>
<reference evidence="2" key="1">
    <citation type="submission" date="2019-08" db="EMBL/GenBank/DDBJ databases">
        <authorList>
            <person name="Kucharzyk K."/>
            <person name="Murdoch R.W."/>
            <person name="Higgins S."/>
            <person name="Loffler F."/>
        </authorList>
    </citation>
    <scope>NUCLEOTIDE SEQUENCE</scope>
</reference>
<evidence type="ECO:0000256" key="1">
    <source>
        <dbReference type="SAM" id="Phobius"/>
    </source>
</evidence>
<sequence length="164" mass="17590">MCFKIFSNKVVKFFPVSYSVISLALTLYSALTPGDISTSNLFLTLALVIGSSLFAPFIVIVLPSLSIKLISLVLTVIGFVVPSVPPKIYLPSKLVLSICPNSATFSLISSLIALNSPLPYAAFPAETINSLTLCIVFVAWLNAESVVSIQFIVSLIFELNCLLA</sequence>
<dbReference type="AlphaFoldDB" id="A0A645HPY6"/>
<proteinExistence type="predicted"/>